<protein>
    <submittedName>
        <fullName evidence="2">Oxidoreductase</fullName>
    </submittedName>
</protein>
<feature type="domain" description="FAD-dependent urate hydroxylase HpyO/Asp monooxygenase CreE-like FAD/NAD(P)-binding" evidence="1">
    <location>
        <begin position="4"/>
        <end position="181"/>
    </location>
</feature>
<dbReference type="InterPro" id="IPR052189">
    <property type="entry name" value="L-asp_N-monooxygenase_NS-form"/>
</dbReference>
<dbReference type="PATRIC" id="fig|332950.4.peg.553"/>
<dbReference type="SUPFAM" id="SSF51905">
    <property type="entry name" value="FAD/NAD(P)-binding domain"/>
    <property type="match status" value="1"/>
</dbReference>
<comment type="caution">
    <text evidence="2">The sequence shown here is derived from an EMBL/GenBank/DDBJ whole genome shotgun (WGS) entry which is preliminary data.</text>
</comment>
<dbReference type="InterPro" id="IPR036188">
    <property type="entry name" value="FAD/NAD-bd_sf"/>
</dbReference>
<dbReference type="InterPro" id="IPR038732">
    <property type="entry name" value="HpyO/CreE_NAD-binding"/>
</dbReference>
<dbReference type="EMBL" id="MIJY01000002">
    <property type="protein sequence ID" value="OEG19939.1"/>
    <property type="molecule type" value="Genomic_DNA"/>
</dbReference>
<reference evidence="3" key="1">
    <citation type="submission" date="2016-09" db="EMBL/GenBank/DDBJ databases">
        <authorList>
            <person name="Gulvik C.A."/>
        </authorList>
    </citation>
    <scope>NUCLEOTIDE SEQUENCE [LARGE SCALE GENOMIC DNA]</scope>
    <source>
        <strain evidence="3">LMG 8895</strain>
    </source>
</reference>
<dbReference type="PANTHER" id="PTHR40254">
    <property type="entry name" value="BLR0577 PROTEIN"/>
    <property type="match status" value="1"/>
</dbReference>
<evidence type="ECO:0000259" key="1">
    <source>
        <dbReference type="Pfam" id="PF13454"/>
    </source>
</evidence>
<dbReference type="RefSeq" id="WP_069662206.1">
    <property type="nucleotide sequence ID" value="NZ_JBHUJJ010000001.1"/>
</dbReference>
<evidence type="ECO:0000313" key="3">
    <source>
        <dbReference type="Proteomes" id="UP000095094"/>
    </source>
</evidence>
<dbReference type="Pfam" id="PF13454">
    <property type="entry name" value="NAD_binding_9"/>
    <property type="match status" value="1"/>
</dbReference>
<dbReference type="PANTHER" id="PTHR40254:SF1">
    <property type="entry name" value="BLR0577 PROTEIN"/>
    <property type="match status" value="1"/>
</dbReference>
<sequence>MKIAIVGGGPRGLSALERIIEWSRDEQVVQITMFDPYGPGGKVWRIDQPLSLLMNSVVSHVTLFTDETLSTNGPVAKGPNLYEWIKEEAISFIRDKNIENSTAFIEECEQLGPNDHCSRALYGVYQQWFYHHVQTRMTEQTSVKFFKDTVRAVRSEADFFQVYTRAVETTADQVILALGHQENELTGETKTLAAYASEHRLYYSSPKNAADAPTEAIKEGEPLIIRGLGLAFFDYLTLLTSDRGGFYEEKAGKLVYHPSGKEPKIIAGSRRGVPHHARGLNQKGYGEEYQPRFLKEKSLNRFKRKNNLSAEQFFFLLKKEVEFAYYSTLLKEQYPHANLKKFTEEFTRAKGAAAVLKKFGIKEEAYWDWTVVEQPKRLVKSEESFQTFLLDYLSWDFETAKKGNLFGPFAAALDSLKDLRDEVRFMLDHDLFTDDEYKSWLLDWFTPLNAFLSIGPPLERIAELEALIEAGVVTILSDVMEIKAQNEKFIAFSQRQKKEYAAHFLIEARLSSTTNQLSLNPLVQQLLNDELATIHQLRLASGEVYQTGALLVERKTNQLIGKNGKMIAGLFCYGIPTEGVHWLTAATARPGTDPWNLREADLIAETIFNHFDSLSKR</sequence>
<organism evidence="2 3">
    <name type="scientific">Enterococcus termitis</name>
    <dbReference type="NCBI Taxonomy" id="332950"/>
    <lineage>
        <taxon>Bacteria</taxon>
        <taxon>Bacillati</taxon>
        <taxon>Bacillota</taxon>
        <taxon>Bacilli</taxon>
        <taxon>Lactobacillales</taxon>
        <taxon>Enterococcaceae</taxon>
        <taxon>Enterococcus</taxon>
    </lineage>
</organism>
<evidence type="ECO:0000313" key="2">
    <source>
        <dbReference type="EMBL" id="OEG19939.1"/>
    </source>
</evidence>
<proteinExistence type="predicted"/>
<name>A0A1E5H4Q1_9ENTE</name>
<keyword evidence="3" id="KW-1185">Reference proteome</keyword>
<dbReference type="Proteomes" id="UP000095094">
    <property type="component" value="Unassembled WGS sequence"/>
</dbReference>
<dbReference type="AlphaFoldDB" id="A0A1E5H4Q1"/>
<accession>A0A1E5H4Q1</accession>
<gene>
    <name evidence="2" type="ORF">BCR25_14190</name>
</gene>
<dbReference type="OrthoDB" id="6309046at2"/>